<feature type="non-terminal residue" evidence="1">
    <location>
        <position position="1"/>
    </location>
</feature>
<evidence type="ECO:0000313" key="2">
    <source>
        <dbReference type="Proteomes" id="UP000054279"/>
    </source>
</evidence>
<accession>A0A0C9TP10</accession>
<dbReference type="OrthoDB" id="3269075at2759"/>
<feature type="non-terminal residue" evidence="1">
    <location>
        <position position="153"/>
    </location>
</feature>
<keyword evidence="2" id="KW-1185">Reference proteome</keyword>
<organism evidence="1 2">
    <name type="scientific">Sphaerobolus stellatus (strain SS14)</name>
    <dbReference type="NCBI Taxonomy" id="990650"/>
    <lineage>
        <taxon>Eukaryota</taxon>
        <taxon>Fungi</taxon>
        <taxon>Dikarya</taxon>
        <taxon>Basidiomycota</taxon>
        <taxon>Agaricomycotina</taxon>
        <taxon>Agaricomycetes</taxon>
        <taxon>Phallomycetidae</taxon>
        <taxon>Geastrales</taxon>
        <taxon>Sphaerobolaceae</taxon>
        <taxon>Sphaerobolus</taxon>
    </lineage>
</organism>
<gene>
    <name evidence="1" type="ORF">M422DRAFT_124061</name>
</gene>
<reference evidence="1 2" key="1">
    <citation type="submission" date="2014-06" db="EMBL/GenBank/DDBJ databases">
        <title>Evolutionary Origins and Diversification of the Mycorrhizal Mutualists.</title>
        <authorList>
            <consortium name="DOE Joint Genome Institute"/>
            <consortium name="Mycorrhizal Genomics Consortium"/>
            <person name="Kohler A."/>
            <person name="Kuo A."/>
            <person name="Nagy L.G."/>
            <person name="Floudas D."/>
            <person name="Copeland A."/>
            <person name="Barry K.W."/>
            <person name="Cichocki N."/>
            <person name="Veneault-Fourrey C."/>
            <person name="LaButti K."/>
            <person name="Lindquist E.A."/>
            <person name="Lipzen A."/>
            <person name="Lundell T."/>
            <person name="Morin E."/>
            <person name="Murat C."/>
            <person name="Riley R."/>
            <person name="Ohm R."/>
            <person name="Sun H."/>
            <person name="Tunlid A."/>
            <person name="Henrissat B."/>
            <person name="Grigoriev I.V."/>
            <person name="Hibbett D.S."/>
            <person name="Martin F."/>
        </authorList>
    </citation>
    <scope>NUCLEOTIDE SEQUENCE [LARGE SCALE GENOMIC DNA]</scope>
    <source>
        <strain evidence="1 2">SS14</strain>
    </source>
</reference>
<dbReference type="HOGENOM" id="CLU_041175_4_1_1"/>
<dbReference type="AlphaFoldDB" id="A0A0C9TP10"/>
<proteinExistence type="predicted"/>
<dbReference type="Proteomes" id="UP000054279">
    <property type="component" value="Unassembled WGS sequence"/>
</dbReference>
<evidence type="ECO:0000313" key="1">
    <source>
        <dbReference type="EMBL" id="KIJ31768.1"/>
    </source>
</evidence>
<name>A0A0C9TP10_SPHS4</name>
<protein>
    <submittedName>
        <fullName evidence="1">Uncharacterized protein</fullName>
    </submittedName>
</protein>
<dbReference type="EMBL" id="KN837237">
    <property type="protein sequence ID" value="KIJ31768.1"/>
    <property type="molecule type" value="Genomic_DNA"/>
</dbReference>
<sequence>IIEYLTDNPDFRRKLFSDSTHDAKASGRKKSQGKDGKTQMFLVLADEVFGKSKDLTLVSQYDKNPNKYGKSVGQHLARLKRTYVAHVKGLGKTGAGLDSKDVTAGSEIANKIDLIRQEFPFWDDLHAFWRELPNYNPIAISNSKAGTERDVEA</sequence>